<reference evidence="8" key="1">
    <citation type="submission" date="2022-11" db="UniProtKB">
        <authorList>
            <consortium name="WormBaseParasite"/>
        </authorList>
    </citation>
    <scope>IDENTIFICATION</scope>
</reference>
<dbReference type="WBParaSite" id="scaffold5180_cov289.g9207">
    <property type="protein sequence ID" value="scaffold5180_cov289.g9207"/>
    <property type="gene ID" value="scaffold5180_cov289.g9207"/>
</dbReference>
<evidence type="ECO:0000256" key="5">
    <source>
        <dbReference type="SAM" id="MobiDB-lite"/>
    </source>
</evidence>
<keyword evidence="1" id="KW-0479">Metal-binding</keyword>
<dbReference type="Gene3D" id="3.30.160.60">
    <property type="entry name" value="Classic Zinc Finger"/>
    <property type="match status" value="1"/>
</dbReference>
<evidence type="ECO:0000256" key="3">
    <source>
        <dbReference type="ARBA" id="ARBA00022833"/>
    </source>
</evidence>
<organism evidence="7 8">
    <name type="scientific">Meloidogyne javanica</name>
    <name type="common">Root-knot nematode worm</name>
    <dbReference type="NCBI Taxonomy" id="6303"/>
    <lineage>
        <taxon>Eukaryota</taxon>
        <taxon>Metazoa</taxon>
        <taxon>Ecdysozoa</taxon>
        <taxon>Nematoda</taxon>
        <taxon>Chromadorea</taxon>
        <taxon>Rhabditida</taxon>
        <taxon>Tylenchina</taxon>
        <taxon>Tylenchomorpha</taxon>
        <taxon>Tylenchoidea</taxon>
        <taxon>Meloidogynidae</taxon>
        <taxon>Meloidogyninae</taxon>
        <taxon>Meloidogyne</taxon>
        <taxon>Meloidogyne incognita group</taxon>
    </lineage>
</organism>
<keyword evidence="2 4" id="KW-0863">Zinc-finger</keyword>
<keyword evidence="3" id="KW-0862">Zinc</keyword>
<evidence type="ECO:0000259" key="6">
    <source>
        <dbReference type="PROSITE" id="PS50119"/>
    </source>
</evidence>
<evidence type="ECO:0000256" key="2">
    <source>
        <dbReference type="ARBA" id="ARBA00022771"/>
    </source>
</evidence>
<dbReference type="AlphaFoldDB" id="A0A915MVR7"/>
<dbReference type="InterPro" id="IPR000315">
    <property type="entry name" value="Znf_B-box"/>
</dbReference>
<sequence length="150" mass="16905">MVLPTPTTNVEPPQQKVGGNCIEGLLSDYGLENAVQSLGTSTPFSEQSEDLGFGSLKSSDGWPAQQVPDFLPSSNNNSCQQQSNNLNKVPSNVCMCLEHRQQPLVFFCQYCQHAICRECIRKHKDCKIDRIDNVSNKQIKMMEKLYFNFK</sequence>
<dbReference type="PROSITE" id="PS50119">
    <property type="entry name" value="ZF_BBOX"/>
    <property type="match status" value="1"/>
</dbReference>
<proteinExistence type="predicted"/>
<evidence type="ECO:0000313" key="8">
    <source>
        <dbReference type="WBParaSite" id="scaffold5180_cov289.g9207"/>
    </source>
</evidence>
<keyword evidence="7" id="KW-1185">Reference proteome</keyword>
<feature type="domain" description="B box-type" evidence="6">
    <location>
        <begin position="91"/>
        <end position="124"/>
    </location>
</feature>
<evidence type="ECO:0000256" key="1">
    <source>
        <dbReference type="ARBA" id="ARBA00022723"/>
    </source>
</evidence>
<protein>
    <submittedName>
        <fullName evidence="8">B box-type domain-containing protein</fullName>
    </submittedName>
</protein>
<dbReference type="Proteomes" id="UP000887561">
    <property type="component" value="Unplaced"/>
</dbReference>
<name>A0A915MVR7_MELJA</name>
<feature type="region of interest" description="Disordered" evidence="5">
    <location>
        <begin position="40"/>
        <end position="67"/>
    </location>
</feature>
<dbReference type="InterPro" id="IPR017907">
    <property type="entry name" value="Znf_RING_CS"/>
</dbReference>
<dbReference type="PROSITE" id="PS00518">
    <property type="entry name" value="ZF_RING_1"/>
    <property type="match status" value="1"/>
</dbReference>
<dbReference type="Pfam" id="PF00643">
    <property type="entry name" value="zf-B_box"/>
    <property type="match status" value="1"/>
</dbReference>
<dbReference type="SUPFAM" id="SSF57845">
    <property type="entry name" value="B-box zinc-binding domain"/>
    <property type="match status" value="1"/>
</dbReference>
<dbReference type="GO" id="GO:0008270">
    <property type="term" value="F:zinc ion binding"/>
    <property type="evidence" value="ECO:0007669"/>
    <property type="project" value="UniProtKB-KW"/>
</dbReference>
<evidence type="ECO:0000313" key="7">
    <source>
        <dbReference type="Proteomes" id="UP000887561"/>
    </source>
</evidence>
<accession>A0A915MVR7</accession>
<evidence type="ECO:0000256" key="4">
    <source>
        <dbReference type="PROSITE-ProRule" id="PRU00024"/>
    </source>
</evidence>